<feature type="transmembrane region" description="Helical" evidence="6">
    <location>
        <begin position="12"/>
        <end position="40"/>
    </location>
</feature>
<organism evidence="7 8">
    <name type="scientific">Oceanobacillus luteolus</name>
    <dbReference type="NCBI Taxonomy" id="1274358"/>
    <lineage>
        <taxon>Bacteria</taxon>
        <taxon>Bacillati</taxon>
        <taxon>Bacillota</taxon>
        <taxon>Bacilli</taxon>
        <taxon>Bacillales</taxon>
        <taxon>Bacillaceae</taxon>
        <taxon>Oceanobacillus</taxon>
    </lineage>
</organism>
<dbReference type="EMBL" id="JBHUDE010000034">
    <property type="protein sequence ID" value="MFD1607358.1"/>
    <property type="molecule type" value="Genomic_DNA"/>
</dbReference>
<evidence type="ECO:0000256" key="1">
    <source>
        <dbReference type="ARBA" id="ARBA00004651"/>
    </source>
</evidence>
<accession>A0ABW4HP10</accession>
<sequence length="355" mass="40398">MEFNIGPRMLKTGIAVTLTLVITSLLQMNLELVAAIAAVLAMQPSIMRSFQYFKEVVIGNSIAVIFSLLGLFLLGSHPLSVGTVVILSIAVNVRLGLNKTVSLTVLTIITIMLQSTGGIDIAFIVHRLSLVVIGVTSAFIVNAFVFPPDHQKLLFNRIDDAVTQTLFLLRVIPNKTMSVPTLKDEDREIEKKITKIKDYYDILVGERSRLFIRHKINFLRSIVIYKHMIRVLEKQYTLITQLEKNMEEIETMGSGKSHVIKKLINEITNYSENVFLLYQDKILLDRDLQRETKNAMRLTINNLIEELQGSDYEKWTYVFPVANSLIELFAELDKLEKFVRKKENHPKKSPNFGTS</sequence>
<evidence type="ECO:0000256" key="2">
    <source>
        <dbReference type="ARBA" id="ARBA00022475"/>
    </source>
</evidence>
<reference evidence="8" key="1">
    <citation type="journal article" date="2019" name="Int. J. Syst. Evol. Microbiol.">
        <title>The Global Catalogue of Microorganisms (GCM) 10K type strain sequencing project: providing services to taxonomists for standard genome sequencing and annotation.</title>
        <authorList>
            <consortium name="The Broad Institute Genomics Platform"/>
            <consortium name="The Broad Institute Genome Sequencing Center for Infectious Disease"/>
            <person name="Wu L."/>
            <person name="Ma J."/>
        </authorList>
    </citation>
    <scope>NUCLEOTIDE SEQUENCE [LARGE SCALE GENOMIC DNA]</scope>
    <source>
        <strain evidence="8">CGMCC 1.12376</strain>
    </source>
</reference>
<evidence type="ECO:0000313" key="7">
    <source>
        <dbReference type="EMBL" id="MFD1607358.1"/>
    </source>
</evidence>
<gene>
    <name evidence="7" type="ORF">ACFSBH_06815</name>
</gene>
<dbReference type="InterPro" id="IPR052984">
    <property type="entry name" value="UPF0421"/>
</dbReference>
<dbReference type="PANTHER" id="PTHR40064">
    <property type="entry name" value="MEMBRANE PROTEIN-RELATED"/>
    <property type="match status" value="1"/>
</dbReference>
<keyword evidence="4 6" id="KW-1133">Transmembrane helix</keyword>
<evidence type="ECO:0000256" key="4">
    <source>
        <dbReference type="ARBA" id="ARBA00022989"/>
    </source>
</evidence>
<keyword evidence="2" id="KW-1003">Cell membrane</keyword>
<dbReference type="Pfam" id="PF06081">
    <property type="entry name" value="ArAE_1"/>
    <property type="match status" value="1"/>
</dbReference>
<comment type="caution">
    <text evidence="7">The sequence shown here is derived from an EMBL/GenBank/DDBJ whole genome shotgun (WGS) entry which is preliminary data.</text>
</comment>
<proteinExistence type="predicted"/>
<dbReference type="InterPro" id="IPR010343">
    <property type="entry name" value="ArAE_1"/>
</dbReference>
<feature type="transmembrane region" description="Helical" evidence="6">
    <location>
        <begin position="130"/>
        <end position="147"/>
    </location>
</feature>
<evidence type="ECO:0000256" key="3">
    <source>
        <dbReference type="ARBA" id="ARBA00022692"/>
    </source>
</evidence>
<keyword evidence="5 6" id="KW-0472">Membrane</keyword>
<comment type="subcellular location">
    <subcellularLocation>
        <location evidence="1">Cell membrane</location>
        <topology evidence="1">Multi-pass membrane protein</topology>
    </subcellularLocation>
</comment>
<keyword evidence="8" id="KW-1185">Reference proteome</keyword>
<dbReference type="RefSeq" id="WP_251513039.1">
    <property type="nucleotide sequence ID" value="NZ_JAMBON010000009.1"/>
</dbReference>
<protein>
    <submittedName>
        <fullName evidence="7">Aromatic acid exporter family protein</fullName>
    </submittedName>
</protein>
<evidence type="ECO:0000256" key="6">
    <source>
        <dbReference type="SAM" id="Phobius"/>
    </source>
</evidence>
<evidence type="ECO:0000256" key="5">
    <source>
        <dbReference type="ARBA" id="ARBA00023136"/>
    </source>
</evidence>
<name>A0ABW4HP10_9BACI</name>
<dbReference type="Proteomes" id="UP001597221">
    <property type="component" value="Unassembled WGS sequence"/>
</dbReference>
<feature type="transmembrane region" description="Helical" evidence="6">
    <location>
        <begin position="52"/>
        <end position="73"/>
    </location>
</feature>
<keyword evidence="3 6" id="KW-0812">Transmembrane</keyword>
<dbReference type="PANTHER" id="PTHR40064:SF1">
    <property type="entry name" value="MEMBRANE PROTEIN"/>
    <property type="match status" value="1"/>
</dbReference>
<evidence type="ECO:0000313" key="8">
    <source>
        <dbReference type="Proteomes" id="UP001597221"/>
    </source>
</evidence>